<reference evidence="1 2" key="1">
    <citation type="submission" date="2018-08" db="EMBL/GenBank/DDBJ databases">
        <title>A genome reference for cultivated species of the human gut microbiota.</title>
        <authorList>
            <person name="Zou Y."/>
            <person name="Xue W."/>
            <person name="Luo G."/>
        </authorList>
    </citation>
    <scope>NUCLEOTIDE SEQUENCE [LARGE SCALE GENOMIC DNA]</scope>
    <source>
        <strain evidence="1 2">TF05-12AC</strain>
    </source>
</reference>
<comment type="caution">
    <text evidence="1">The sequence shown here is derived from an EMBL/GenBank/DDBJ whole genome shotgun (WGS) entry which is preliminary data.</text>
</comment>
<name>A0A3E3IHP5_9FIRM</name>
<dbReference type="EMBL" id="QVME01000007">
    <property type="protein sequence ID" value="RGE66615.1"/>
    <property type="molecule type" value="Genomic_DNA"/>
</dbReference>
<evidence type="ECO:0000313" key="1">
    <source>
        <dbReference type="EMBL" id="RGE66615.1"/>
    </source>
</evidence>
<evidence type="ECO:0000313" key="2">
    <source>
        <dbReference type="Proteomes" id="UP000260828"/>
    </source>
</evidence>
<dbReference type="RefSeq" id="WP_117546696.1">
    <property type="nucleotide sequence ID" value="NZ_QVME01000007.1"/>
</dbReference>
<dbReference type="Pfam" id="PF05954">
    <property type="entry name" value="Phage_GPD"/>
    <property type="match status" value="1"/>
</dbReference>
<gene>
    <name evidence="1" type="ORF">DXC40_12605</name>
</gene>
<organism evidence="1 2">
    <name type="scientific">Anaerotruncus colihominis</name>
    <dbReference type="NCBI Taxonomy" id="169435"/>
    <lineage>
        <taxon>Bacteria</taxon>
        <taxon>Bacillati</taxon>
        <taxon>Bacillota</taxon>
        <taxon>Clostridia</taxon>
        <taxon>Eubacteriales</taxon>
        <taxon>Oscillospiraceae</taxon>
        <taxon>Anaerotruncus</taxon>
    </lineage>
</organism>
<accession>A0A3E3IHP5</accession>
<dbReference type="AlphaFoldDB" id="A0A3E3IHP5"/>
<proteinExistence type="predicted"/>
<sequence length="473" mass="53078">MRDLDIRISPFQFIQLLKCDLYCSVNQHAKAYVEAIISADDEDAYVEMALEEIVAEISCTDDAGEDVTLLKGLVTDLSIDSRNGLKQMNLTIRSATVLMDLVEYTRTYQNPGFMMSNILDSIGYYPGYNYVMSVGTSAPVEDMIVQYKETDWEFIKRMASRYNSVVLPDYVNGKPWFHFGLPAAKKPHEINDVFYQMHKDVYEFEDKASNRVAAVQEKDAIYYRIEDREIYRLGDAVAFKGRELRVYSIESHLEGQELVHHYVLKTEAGFGIKQQFNEKMIGASLEGYVINVANDLVQVQLNVDTVLNQSGARWLAFSTVYSSPDGSGWYAMPELGDCIRLYLPTEHENEAYVVSSVNLQATDGVSRTDPSRKSIKNINGKEILLTATQIILTNNQADQGNDVTVILDDAEGIHIRCDKDITITSKETVSIQSKESDLGISAQNQVEISDGNGGKIELNEIGLALKGKEVQVQ</sequence>
<evidence type="ECO:0008006" key="3">
    <source>
        <dbReference type="Google" id="ProtNLM"/>
    </source>
</evidence>
<dbReference type="Proteomes" id="UP000260828">
    <property type="component" value="Unassembled WGS sequence"/>
</dbReference>
<dbReference type="Gene3D" id="3.55.50.10">
    <property type="entry name" value="Baseplate protein-like domains"/>
    <property type="match status" value="1"/>
</dbReference>
<dbReference type="SUPFAM" id="SSF69279">
    <property type="entry name" value="Phage tail proteins"/>
    <property type="match status" value="1"/>
</dbReference>
<protein>
    <recommendedName>
        <fullName evidence="3">Gp5/Type VI secretion system Vgr protein OB-fold domain-containing protein</fullName>
    </recommendedName>
</protein>